<dbReference type="VEuPathDB" id="FungiDB:RhiirA1_216647"/>
<dbReference type="VEuPathDB" id="FungiDB:RhiirFUN_020714"/>
<feature type="compositionally biased region" description="Basic and acidic residues" evidence="1">
    <location>
        <begin position="44"/>
        <end position="54"/>
    </location>
</feature>
<dbReference type="Proteomes" id="UP000234323">
    <property type="component" value="Unassembled WGS sequence"/>
</dbReference>
<evidence type="ECO:0000256" key="1">
    <source>
        <dbReference type="SAM" id="MobiDB-lite"/>
    </source>
</evidence>
<comment type="caution">
    <text evidence="2">The sequence shown here is derived from an EMBL/GenBank/DDBJ whole genome shotgun (WGS) entry which is preliminary data.</text>
</comment>
<gene>
    <name evidence="2" type="ORF">RhiirA4_464372</name>
</gene>
<proteinExistence type="predicted"/>
<keyword evidence="3" id="KW-1185">Reference proteome</keyword>
<accession>A0A2I1GQ07</accession>
<feature type="region of interest" description="Disordered" evidence="1">
    <location>
        <begin position="44"/>
        <end position="66"/>
    </location>
</feature>
<protein>
    <submittedName>
        <fullName evidence="2">Uncharacterized protein</fullName>
    </submittedName>
</protein>
<dbReference type="AlphaFoldDB" id="A0A2I1GQ07"/>
<organism evidence="2 3">
    <name type="scientific">Rhizophagus irregularis</name>
    <dbReference type="NCBI Taxonomy" id="588596"/>
    <lineage>
        <taxon>Eukaryota</taxon>
        <taxon>Fungi</taxon>
        <taxon>Fungi incertae sedis</taxon>
        <taxon>Mucoromycota</taxon>
        <taxon>Glomeromycotina</taxon>
        <taxon>Glomeromycetes</taxon>
        <taxon>Glomerales</taxon>
        <taxon>Glomeraceae</taxon>
        <taxon>Rhizophagus</taxon>
    </lineage>
</organism>
<name>A0A2I1GQ07_9GLOM</name>
<sequence length="381" mass="44237">MKMVGITQSDILCRLREEFTTSLVFKLQFRLQLYTNIKGGDRKRAKDWETERKSGKMSGGPLINIQNSTVSGSGTIYINAGTSNIDVSKKRYYEKEKDERKVRTKRTKTDSNMDEKIDEFSSPVSQRDQDHENMKNNHVNEEPTVTLEPFVPEEELEENLLQENPGATVDFKLIIDNICIRSEMEKWRRTSKYIEEIHKQEYVINSRAIPVITKDEHYCRALFKYEREFNTKYRDYSCFISADDKHKVPIGEDVPISTSVRNKKTLAPAEGEIIASDHDFTKLSLTLSVTLFINIPYNISESFYSGKVYVCYKDAVSSALRHLTEYFNLINCDFDMLIAVRTAPNHSWCNPAERIMSVINYELQGVAIEREKMPNEFEDEF</sequence>
<dbReference type="EMBL" id="LLXI01000663">
    <property type="protein sequence ID" value="PKY48709.1"/>
    <property type="molecule type" value="Genomic_DNA"/>
</dbReference>
<evidence type="ECO:0000313" key="2">
    <source>
        <dbReference type="EMBL" id="PKY48709.1"/>
    </source>
</evidence>
<evidence type="ECO:0000313" key="3">
    <source>
        <dbReference type="Proteomes" id="UP000234323"/>
    </source>
</evidence>
<reference evidence="2 3" key="1">
    <citation type="submission" date="2015-10" db="EMBL/GenBank/DDBJ databases">
        <title>Genome analyses suggest a sexual origin of heterokaryosis in a supposedly ancient asexual fungus.</title>
        <authorList>
            <person name="Ropars J."/>
            <person name="Sedzielewska K."/>
            <person name="Noel J."/>
            <person name="Charron P."/>
            <person name="Farinelli L."/>
            <person name="Marton T."/>
            <person name="Kruger M."/>
            <person name="Pelin A."/>
            <person name="Brachmann A."/>
            <person name="Corradi N."/>
        </authorList>
    </citation>
    <scope>NUCLEOTIDE SEQUENCE [LARGE SCALE GENOMIC DNA]</scope>
    <source>
        <strain evidence="2 3">A4</strain>
    </source>
</reference>
<dbReference type="VEuPathDB" id="FungiDB:FUN_003625"/>